<gene>
    <name evidence="7" type="ORF">MAR_026797</name>
</gene>
<dbReference type="SMART" id="SM00179">
    <property type="entry name" value="EGF_CA"/>
    <property type="match status" value="3"/>
</dbReference>
<dbReference type="PROSITE" id="PS01187">
    <property type="entry name" value="EGF_CA"/>
    <property type="match status" value="2"/>
</dbReference>
<evidence type="ECO:0000259" key="6">
    <source>
        <dbReference type="PROSITE" id="PS50026"/>
    </source>
</evidence>
<feature type="disulfide bond" evidence="4">
    <location>
        <begin position="161"/>
        <end position="170"/>
    </location>
</feature>
<keyword evidence="2" id="KW-0677">Repeat</keyword>
<evidence type="ECO:0000256" key="2">
    <source>
        <dbReference type="ARBA" id="ARBA00022737"/>
    </source>
</evidence>
<evidence type="ECO:0000313" key="7">
    <source>
        <dbReference type="EMBL" id="WAR12617.1"/>
    </source>
</evidence>
<feature type="domain" description="SEA" evidence="5">
    <location>
        <begin position="688"/>
        <end position="817"/>
    </location>
</feature>
<feature type="domain" description="EGF-like" evidence="6">
    <location>
        <begin position="135"/>
        <end position="171"/>
    </location>
</feature>
<proteinExistence type="predicted"/>
<dbReference type="CDD" id="cd00054">
    <property type="entry name" value="EGF_CA"/>
    <property type="match status" value="3"/>
</dbReference>
<dbReference type="Pfam" id="PF01390">
    <property type="entry name" value="SEA"/>
    <property type="match status" value="2"/>
</dbReference>
<organism evidence="7 8">
    <name type="scientific">Mya arenaria</name>
    <name type="common">Soft-shell clam</name>
    <dbReference type="NCBI Taxonomy" id="6604"/>
    <lineage>
        <taxon>Eukaryota</taxon>
        <taxon>Metazoa</taxon>
        <taxon>Spiralia</taxon>
        <taxon>Lophotrochozoa</taxon>
        <taxon>Mollusca</taxon>
        <taxon>Bivalvia</taxon>
        <taxon>Autobranchia</taxon>
        <taxon>Heteroconchia</taxon>
        <taxon>Euheterodonta</taxon>
        <taxon>Imparidentia</taxon>
        <taxon>Neoheterodontei</taxon>
        <taxon>Myida</taxon>
        <taxon>Myoidea</taxon>
        <taxon>Myidae</taxon>
        <taxon>Mya</taxon>
    </lineage>
</organism>
<comment type="caution">
    <text evidence="4">Lacks conserved residue(s) required for the propagation of feature annotation.</text>
</comment>
<keyword evidence="3 4" id="KW-1015">Disulfide bond</keyword>
<dbReference type="Pfam" id="PF00008">
    <property type="entry name" value="EGF"/>
    <property type="match status" value="2"/>
</dbReference>
<keyword evidence="8" id="KW-1185">Reference proteome</keyword>
<accession>A0ABY7ETS1</accession>
<dbReference type="PROSITE" id="PS00010">
    <property type="entry name" value="ASX_HYDROXYL"/>
    <property type="match status" value="3"/>
</dbReference>
<dbReference type="InterPro" id="IPR049883">
    <property type="entry name" value="NOTCH1_EGF-like"/>
</dbReference>
<evidence type="ECO:0000256" key="4">
    <source>
        <dbReference type="PROSITE-ProRule" id="PRU00076"/>
    </source>
</evidence>
<evidence type="ECO:0000259" key="5">
    <source>
        <dbReference type="PROSITE" id="PS50024"/>
    </source>
</evidence>
<feature type="disulfide bond" evidence="4">
    <location>
        <begin position="123"/>
        <end position="132"/>
    </location>
</feature>
<name>A0ABY7ETS1_MYAAR</name>
<dbReference type="Gene3D" id="2.10.25.10">
    <property type="entry name" value="Laminin"/>
    <property type="match status" value="3"/>
</dbReference>
<dbReference type="PROSITE" id="PS00022">
    <property type="entry name" value="EGF_1"/>
    <property type="match status" value="3"/>
</dbReference>
<dbReference type="InterPro" id="IPR000742">
    <property type="entry name" value="EGF"/>
</dbReference>
<dbReference type="InterPro" id="IPR001881">
    <property type="entry name" value="EGF-like_Ca-bd_dom"/>
</dbReference>
<feature type="disulfide bond" evidence="4">
    <location>
        <begin position="84"/>
        <end position="93"/>
    </location>
</feature>
<dbReference type="PROSITE" id="PS50024">
    <property type="entry name" value="SEA"/>
    <property type="match status" value="1"/>
</dbReference>
<dbReference type="InterPro" id="IPR051022">
    <property type="entry name" value="Notch_Cell-Fate_Det"/>
</dbReference>
<evidence type="ECO:0000256" key="3">
    <source>
        <dbReference type="ARBA" id="ARBA00023157"/>
    </source>
</evidence>
<dbReference type="PANTHER" id="PTHR24049">
    <property type="entry name" value="CRUMBS FAMILY MEMBER"/>
    <property type="match status" value="1"/>
</dbReference>
<dbReference type="EMBL" id="CP111019">
    <property type="protein sequence ID" value="WAR12617.1"/>
    <property type="molecule type" value="Genomic_DNA"/>
</dbReference>
<dbReference type="Gene3D" id="3.30.70.960">
    <property type="entry name" value="SEA domain"/>
    <property type="match status" value="2"/>
</dbReference>
<dbReference type="InterPro" id="IPR036364">
    <property type="entry name" value="SEA_dom_sf"/>
</dbReference>
<dbReference type="InterPro" id="IPR009030">
    <property type="entry name" value="Growth_fac_rcpt_cys_sf"/>
</dbReference>
<sequence>MPAPTPVNVRPVIQASIVNWVSEQSFIEYCIVYAEIKVFKLQFKMERLEIKLRVILYHINECLANPCLYGGSCFNTPGSYVCQCIEGRTGVNCEKDIDECIDLSICKNGGTCINTQGSYLCNCPPQWTGTHCENDINECALNPCLNGGSCINNFGSYVCICLTDYTGPNCIQTAFKVSFPTLDLTYTPDLAFNTSSKFQRHAQLFCNDINNLMSTHRNRFPDYEDCVVTAFKDNPTRMEWELKFKGNVPPGTIDNAKGLIFEAFPRRIYGDSLGIEIGDILFFLDDYKLTKVSIPDAMLLNFTRSPEFDNNRSIEFQTNANLLCADVDTIMKNNADRFPNYVECKVNSFPVGPDGTPMVNYEISFEGDQNPAQLKEDFNNILLRDLPKERFDRWLGYRLGDLLVYYQNFTDFTEVPLKFRVLNLTFSNDLYDSSSPRFRLHAERFCMDIDRLLNGRKDLFPTYEKCKVERFGNNPVNIEILLEFMGQLSIPEMQQLVATVIFEDTPRYRYEQVVGHLIGDLLVYYADLLLYNYNVPFDAWLYNSTQKIYGLTWRDEDRLWDSESAKFKELENTFCSEIDKIFREVPIQGNVNKERYYRCFIDNFQRQNDPDTQVGFTYSIVFNGTEPLIKSEIDSMIEAKSSVYPLGDKKWVHLADQWLLNELQWDEVKINISDYLINMITTPPPSQVNTIVNMTFRLLNFTMTPNLADTNSAEFQLLASQFCKYLDDSYQARFSTYEKCDVKKFYLRLQTTDMFEGTQHVNFHLSFRGDQVPELPQLLIAILVENAHRETINNRIALVVGPLFVFEDSLQQDPTNSIVVTGGGTTLSTPSEM</sequence>
<dbReference type="InterPro" id="IPR000082">
    <property type="entry name" value="SEA_dom"/>
</dbReference>
<dbReference type="InterPro" id="IPR018097">
    <property type="entry name" value="EGF_Ca-bd_CS"/>
</dbReference>
<keyword evidence="1 4" id="KW-0245">EGF-like domain</keyword>
<dbReference type="Pfam" id="PF07645">
    <property type="entry name" value="EGF_CA"/>
    <property type="match status" value="1"/>
</dbReference>
<dbReference type="InterPro" id="IPR000152">
    <property type="entry name" value="EGF-type_Asp/Asn_hydroxyl_site"/>
</dbReference>
<dbReference type="SUPFAM" id="SSF57184">
    <property type="entry name" value="Growth factor receptor domain"/>
    <property type="match status" value="1"/>
</dbReference>
<protein>
    <submittedName>
        <fullName evidence="7">NOTC1-like protein</fullName>
    </submittedName>
</protein>
<evidence type="ECO:0000256" key="1">
    <source>
        <dbReference type="ARBA" id="ARBA00022536"/>
    </source>
</evidence>
<reference evidence="7" key="1">
    <citation type="submission" date="2022-11" db="EMBL/GenBank/DDBJ databases">
        <title>Centuries of genome instability and evolution in soft-shell clam transmissible cancer (bioRxiv).</title>
        <authorList>
            <person name="Hart S.F.M."/>
            <person name="Yonemitsu M.A."/>
            <person name="Giersch R.M."/>
            <person name="Beal B.F."/>
            <person name="Arriagada G."/>
            <person name="Davis B.W."/>
            <person name="Ostrander E.A."/>
            <person name="Goff S.P."/>
            <person name="Metzger M.J."/>
        </authorList>
    </citation>
    <scope>NUCLEOTIDE SEQUENCE</scope>
    <source>
        <strain evidence="7">MELC-2E11</strain>
        <tissue evidence="7">Siphon/mantle</tissue>
    </source>
</reference>
<dbReference type="SMART" id="SM00181">
    <property type="entry name" value="EGF"/>
    <property type="match status" value="3"/>
</dbReference>
<dbReference type="SUPFAM" id="SSF82671">
    <property type="entry name" value="SEA domain"/>
    <property type="match status" value="1"/>
</dbReference>
<feature type="domain" description="EGF-like" evidence="6">
    <location>
        <begin position="96"/>
        <end position="133"/>
    </location>
</feature>
<dbReference type="Proteomes" id="UP001164746">
    <property type="component" value="Chromosome 8"/>
</dbReference>
<evidence type="ECO:0000313" key="8">
    <source>
        <dbReference type="Proteomes" id="UP001164746"/>
    </source>
</evidence>
<dbReference type="PROSITE" id="PS50026">
    <property type="entry name" value="EGF_3"/>
    <property type="match status" value="3"/>
</dbReference>
<feature type="domain" description="EGF-like" evidence="6">
    <location>
        <begin position="58"/>
        <end position="94"/>
    </location>
</feature>